<reference evidence="1" key="2">
    <citation type="journal article" date="2007" name="Science">
        <title>Draft genome sequence of the sexually transmitted pathogen Trichomonas vaginalis.</title>
        <authorList>
            <person name="Carlton J.M."/>
            <person name="Hirt R.P."/>
            <person name="Silva J.C."/>
            <person name="Delcher A.L."/>
            <person name="Schatz M."/>
            <person name="Zhao Q."/>
            <person name="Wortman J.R."/>
            <person name="Bidwell S.L."/>
            <person name="Alsmark U.C.M."/>
            <person name="Besteiro S."/>
            <person name="Sicheritz-Ponten T."/>
            <person name="Noel C.J."/>
            <person name="Dacks J.B."/>
            <person name="Foster P.G."/>
            <person name="Simillion C."/>
            <person name="Van de Peer Y."/>
            <person name="Miranda-Saavedra D."/>
            <person name="Barton G.J."/>
            <person name="Westrop G.D."/>
            <person name="Mueller S."/>
            <person name="Dessi D."/>
            <person name="Fiori P.L."/>
            <person name="Ren Q."/>
            <person name="Paulsen I."/>
            <person name="Zhang H."/>
            <person name="Bastida-Corcuera F.D."/>
            <person name="Simoes-Barbosa A."/>
            <person name="Brown M.T."/>
            <person name="Hayes R.D."/>
            <person name="Mukherjee M."/>
            <person name="Okumura C.Y."/>
            <person name="Schneider R."/>
            <person name="Smith A.J."/>
            <person name="Vanacova S."/>
            <person name="Villalvazo M."/>
            <person name="Haas B.J."/>
            <person name="Pertea M."/>
            <person name="Feldblyum T.V."/>
            <person name="Utterback T.R."/>
            <person name="Shu C.L."/>
            <person name="Osoegawa K."/>
            <person name="de Jong P.J."/>
            <person name="Hrdy I."/>
            <person name="Horvathova L."/>
            <person name="Zubacova Z."/>
            <person name="Dolezal P."/>
            <person name="Malik S.B."/>
            <person name="Logsdon J.M. Jr."/>
            <person name="Henze K."/>
            <person name="Gupta A."/>
            <person name="Wang C.C."/>
            <person name="Dunne R.L."/>
            <person name="Upcroft J.A."/>
            <person name="Upcroft P."/>
            <person name="White O."/>
            <person name="Salzberg S.L."/>
            <person name="Tang P."/>
            <person name="Chiu C.-H."/>
            <person name="Lee Y.-S."/>
            <person name="Embley T.M."/>
            <person name="Coombs G.H."/>
            <person name="Mottram J.C."/>
            <person name="Tachezy J."/>
            <person name="Fraser-Liggett C.M."/>
            <person name="Johnson P.J."/>
        </authorList>
    </citation>
    <scope>NUCLEOTIDE SEQUENCE [LARGE SCALE GENOMIC DNA]</scope>
    <source>
        <strain evidence="1">G3</strain>
    </source>
</reference>
<dbReference type="VEuPathDB" id="TrichDB:TVAGG3_1036160"/>
<dbReference type="AlphaFoldDB" id="A2DJJ0"/>
<dbReference type="Proteomes" id="UP000001542">
    <property type="component" value="Unassembled WGS sequence"/>
</dbReference>
<name>A2DJJ0_TRIV3</name>
<dbReference type="SUPFAM" id="SSF48403">
    <property type="entry name" value="Ankyrin repeat"/>
    <property type="match status" value="1"/>
</dbReference>
<proteinExistence type="predicted"/>
<gene>
    <name evidence="1" type="ORF">TVAG_101080</name>
</gene>
<dbReference type="PANTHER" id="PTHR24182:SF13">
    <property type="entry name" value="LD18443P"/>
    <property type="match status" value="1"/>
</dbReference>
<evidence type="ECO:0000313" key="2">
    <source>
        <dbReference type="Proteomes" id="UP000001542"/>
    </source>
</evidence>
<evidence type="ECO:0000313" key="1">
    <source>
        <dbReference type="EMBL" id="EAY19390.1"/>
    </source>
</evidence>
<dbReference type="RefSeq" id="XP_001580376.1">
    <property type="nucleotide sequence ID" value="XM_001580326.1"/>
</dbReference>
<organism evidence="1 2">
    <name type="scientific">Trichomonas vaginalis (strain ATCC PRA-98 / G3)</name>
    <dbReference type="NCBI Taxonomy" id="412133"/>
    <lineage>
        <taxon>Eukaryota</taxon>
        <taxon>Metamonada</taxon>
        <taxon>Parabasalia</taxon>
        <taxon>Trichomonadida</taxon>
        <taxon>Trichomonadidae</taxon>
        <taxon>Trichomonas</taxon>
    </lineage>
</organism>
<accession>A2DJJ0</accession>
<evidence type="ECO:0008006" key="3">
    <source>
        <dbReference type="Google" id="ProtNLM"/>
    </source>
</evidence>
<dbReference type="InParanoid" id="A2DJJ0"/>
<dbReference type="EMBL" id="DS113208">
    <property type="protein sequence ID" value="EAY19390.1"/>
    <property type="molecule type" value="Genomic_DNA"/>
</dbReference>
<dbReference type="InterPro" id="IPR036770">
    <property type="entry name" value="Ankyrin_rpt-contain_sf"/>
</dbReference>
<dbReference type="KEGG" id="tva:5464918"/>
<reference evidence="1" key="1">
    <citation type="submission" date="2006-10" db="EMBL/GenBank/DDBJ databases">
        <authorList>
            <person name="Amadeo P."/>
            <person name="Zhao Q."/>
            <person name="Wortman J."/>
            <person name="Fraser-Liggett C."/>
            <person name="Carlton J."/>
        </authorList>
    </citation>
    <scope>NUCLEOTIDE SEQUENCE</scope>
    <source>
        <strain evidence="1">G3</strain>
    </source>
</reference>
<protein>
    <recommendedName>
        <fullName evidence="3">DUF3447 domain-containing protein</fullName>
    </recommendedName>
</protein>
<dbReference type="PANTHER" id="PTHR24182">
    <property type="entry name" value="ANKYRIN REPEAT AND SOCS BOX CONTAINING 4"/>
    <property type="match status" value="1"/>
</dbReference>
<sequence length="213" mass="25550">MSGQVTDQKKYSELRDTYKSYIDPYIALYQLKADNDEELTSIYKTLKTNLIDSKKRHAQDVIRDIFNIIPYNNRYTKSYLRLAKFFVDEYQIKVVTYIPDISRYLFHKEYGTYLCESTDFKFEKIENLDIHSENTIYRAIMYNDLEKIITFTEQEDFNEIQELFNVLYPSNGQSLEFYTLLELCCYHGSVDCFKLLLTKFHSEITESVLNYHF</sequence>
<keyword evidence="2" id="KW-1185">Reference proteome</keyword>